<dbReference type="AlphaFoldDB" id="A0A5B7G6I7"/>
<gene>
    <name evidence="1" type="ORF">E2C01_047063</name>
</gene>
<organism evidence="1 2">
    <name type="scientific">Portunus trituberculatus</name>
    <name type="common">Swimming crab</name>
    <name type="synonym">Neptunus trituberculatus</name>
    <dbReference type="NCBI Taxonomy" id="210409"/>
    <lineage>
        <taxon>Eukaryota</taxon>
        <taxon>Metazoa</taxon>
        <taxon>Ecdysozoa</taxon>
        <taxon>Arthropoda</taxon>
        <taxon>Crustacea</taxon>
        <taxon>Multicrustacea</taxon>
        <taxon>Malacostraca</taxon>
        <taxon>Eumalacostraca</taxon>
        <taxon>Eucarida</taxon>
        <taxon>Decapoda</taxon>
        <taxon>Pleocyemata</taxon>
        <taxon>Brachyura</taxon>
        <taxon>Eubrachyura</taxon>
        <taxon>Portunoidea</taxon>
        <taxon>Portunidae</taxon>
        <taxon>Portuninae</taxon>
        <taxon>Portunus</taxon>
    </lineage>
</organism>
<evidence type="ECO:0000313" key="2">
    <source>
        <dbReference type="Proteomes" id="UP000324222"/>
    </source>
</evidence>
<keyword evidence="2" id="KW-1185">Reference proteome</keyword>
<sequence length="87" mass="9085">MPQPKHGSKCSLHMCCVSPLEPESSGTTQYTILRGSPLSFLPSQTAGRICLTDAAAHTLPAAAVCCLKIKTSLLPLPEAKRSPLGPA</sequence>
<accession>A0A5B7G6I7</accession>
<comment type="caution">
    <text evidence="1">The sequence shown here is derived from an EMBL/GenBank/DDBJ whole genome shotgun (WGS) entry which is preliminary data.</text>
</comment>
<proteinExistence type="predicted"/>
<dbReference type="Proteomes" id="UP000324222">
    <property type="component" value="Unassembled WGS sequence"/>
</dbReference>
<name>A0A5B7G6I7_PORTR</name>
<reference evidence="1 2" key="1">
    <citation type="submission" date="2019-05" db="EMBL/GenBank/DDBJ databases">
        <title>Another draft genome of Portunus trituberculatus and its Hox gene families provides insights of decapod evolution.</title>
        <authorList>
            <person name="Jeong J.-H."/>
            <person name="Song I."/>
            <person name="Kim S."/>
            <person name="Choi T."/>
            <person name="Kim D."/>
            <person name="Ryu S."/>
            <person name="Kim W."/>
        </authorList>
    </citation>
    <scope>NUCLEOTIDE SEQUENCE [LARGE SCALE GENOMIC DNA]</scope>
    <source>
        <tissue evidence="1">Muscle</tissue>
    </source>
</reference>
<dbReference type="EMBL" id="VSRR010011435">
    <property type="protein sequence ID" value="MPC53177.1"/>
    <property type="molecule type" value="Genomic_DNA"/>
</dbReference>
<protein>
    <submittedName>
        <fullName evidence="1">Uncharacterized protein</fullName>
    </submittedName>
</protein>
<evidence type="ECO:0000313" key="1">
    <source>
        <dbReference type="EMBL" id="MPC53177.1"/>
    </source>
</evidence>